<dbReference type="InterPro" id="IPR027954">
    <property type="entry name" value="Transcobalamin-like_C"/>
</dbReference>
<organism evidence="4 5">
    <name type="scientific">Candidatus Magasanikbacteria bacterium CG_4_9_14_0_2_um_filter_42_11</name>
    <dbReference type="NCBI Taxonomy" id="1974643"/>
    <lineage>
        <taxon>Bacteria</taxon>
        <taxon>Candidatus Magasanikiibacteriota</taxon>
    </lineage>
</organism>
<dbReference type="Proteomes" id="UP000231456">
    <property type="component" value="Unassembled WGS sequence"/>
</dbReference>
<dbReference type="EMBL" id="PFRH01000086">
    <property type="protein sequence ID" value="PJC52486.1"/>
    <property type="molecule type" value="Genomic_DNA"/>
</dbReference>
<feature type="region of interest" description="Disordered" evidence="1">
    <location>
        <begin position="66"/>
        <end position="85"/>
    </location>
</feature>
<protein>
    <recommendedName>
        <fullName evidence="3">Transcobalamin-like C-terminal domain-containing protein</fullName>
    </recommendedName>
</protein>
<feature type="domain" description="Transcobalamin-like C-terminal" evidence="3">
    <location>
        <begin position="138"/>
        <end position="212"/>
    </location>
</feature>
<evidence type="ECO:0000313" key="4">
    <source>
        <dbReference type="EMBL" id="PJC52486.1"/>
    </source>
</evidence>
<proteinExistence type="predicted"/>
<dbReference type="Gene3D" id="2.170.130.30">
    <property type="match status" value="1"/>
</dbReference>
<name>A0A2M8F9V1_9BACT</name>
<dbReference type="Pfam" id="PF14478">
    <property type="entry name" value="DUF4430"/>
    <property type="match status" value="1"/>
</dbReference>
<accession>A0A2M8F9V1</accession>
<keyword evidence="2" id="KW-1133">Transmembrane helix</keyword>
<dbReference type="AlphaFoldDB" id="A0A2M8F9V1"/>
<evidence type="ECO:0000256" key="2">
    <source>
        <dbReference type="SAM" id="Phobius"/>
    </source>
</evidence>
<keyword evidence="2" id="KW-0812">Transmembrane</keyword>
<feature type="compositionally biased region" description="Low complexity" evidence="1">
    <location>
        <begin position="92"/>
        <end position="109"/>
    </location>
</feature>
<evidence type="ECO:0000313" key="5">
    <source>
        <dbReference type="Proteomes" id="UP000231456"/>
    </source>
</evidence>
<evidence type="ECO:0000256" key="1">
    <source>
        <dbReference type="SAM" id="MobiDB-lite"/>
    </source>
</evidence>
<feature type="region of interest" description="Disordered" evidence="1">
    <location>
        <begin position="92"/>
        <end position="116"/>
    </location>
</feature>
<gene>
    <name evidence="4" type="ORF">CO030_02595</name>
</gene>
<evidence type="ECO:0000259" key="3">
    <source>
        <dbReference type="Pfam" id="PF14478"/>
    </source>
</evidence>
<keyword evidence="2" id="KW-0472">Membrane</keyword>
<feature type="transmembrane region" description="Helical" evidence="2">
    <location>
        <begin position="21"/>
        <end position="39"/>
    </location>
</feature>
<sequence length="216" mass="23788">MILLIKKDANRFAMKNFLKQNSVILALFIISLGSTIFFYSRSQIPTPPQTEVQTSKQEINILKETVSSTDNPAADGGVTPLENNVPTKINGVTSVSSSSTNVENTSTSSQQKTEQATISTTLRIPDIGYESTIAVTPGSSAYDLMNTLREDGLTFSAEDHGSLGVFINSIGGIENDYKKHMFWIYSINETKAQIGISNYILTQDDIITWRYEAEDI</sequence>
<reference evidence="5" key="1">
    <citation type="submission" date="2017-09" db="EMBL/GenBank/DDBJ databases">
        <title>Depth-based differentiation of microbial function through sediment-hosted aquifers and enrichment of novel symbionts in the deep terrestrial subsurface.</title>
        <authorList>
            <person name="Probst A.J."/>
            <person name="Ladd B."/>
            <person name="Jarett J.K."/>
            <person name="Geller-Mcgrath D.E."/>
            <person name="Sieber C.M.K."/>
            <person name="Emerson J.B."/>
            <person name="Anantharaman K."/>
            <person name="Thomas B.C."/>
            <person name="Malmstrom R."/>
            <person name="Stieglmeier M."/>
            <person name="Klingl A."/>
            <person name="Woyke T."/>
            <person name="Ryan C.M."/>
            <person name="Banfield J.F."/>
        </authorList>
    </citation>
    <scope>NUCLEOTIDE SEQUENCE [LARGE SCALE GENOMIC DNA]</scope>
</reference>
<comment type="caution">
    <text evidence="4">The sequence shown here is derived from an EMBL/GenBank/DDBJ whole genome shotgun (WGS) entry which is preliminary data.</text>
</comment>